<dbReference type="GO" id="GO:0016020">
    <property type="term" value="C:membrane"/>
    <property type="evidence" value="ECO:0007669"/>
    <property type="project" value="UniProtKB-SubCell"/>
</dbReference>
<keyword evidence="4" id="KW-0812">Transmembrane</keyword>
<dbReference type="HOGENOM" id="CLU_056175_6_1_9"/>
<comment type="subcellular location">
    <subcellularLocation>
        <location evidence="1">Membrane</location>
        <topology evidence="1">Multi-pass membrane protein</topology>
    </subcellularLocation>
</comment>
<dbReference type="Proteomes" id="UP000031829">
    <property type="component" value="Chromosome"/>
</dbReference>
<dbReference type="InterPro" id="IPR004776">
    <property type="entry name" value="Mem_transp_PIN-like"/>
</dbReference>
<evidence type="ECO:0000256" key="1">
    <source>
        <dbReference type="ARBA" id="ARBA00004141"/>
    </source>
</evidence>
<dbReference type="Pfam" id="PF03547">
    <property type="entry name" value="Mem_trans"/>
    <property type="match status" value="1"/>
</dbReference>
<organism evidence="7 8">
    <name type="scientific">Priestia megaterium (strain ATCC 14581 / DSM 32 / CCUG 1817 / JCM 2506 / NBRC 15308 / NCIMB 9376 / NCTC 10342 / NRRL B-14308 / VKM B-512 / Ford 19)</name>
    <name type="common">Bacillus megaterium</name>
    <dbReference type="NCBI Taxonomy" id="1348623"/>
    <lineage>
        <taxon>Bacteria</taxon>
        <taxon>Bacillati</taxon>
        <taxon>Bacillota</taxon>
        <taxon>Bacilli</taxon>
        <taxon>Bacillales</taxon>
        <taxon>Bacillaceae</taxon>
        <taxon>Priestia</taxon>
    </lineage>
</organism>
<dbReference type="RefSeq" id="WP_016763802.1">
    <property type="nucleotide sequence ID" value="NZ_BCVB01000005.1"/>
</dbReference>
<dbReference type="GO" id="GO:0055085">
    <property type="term" value="P:transmembrane transport"/>
    <property type="evidence" value="ECO:0007669"/>
    <property type="project" value="InterPro"/>
</dbReference>
<sequence>MSSFNSQFLYSVTIILLGYILKRTNLLQQKDGEALARIIFNITMPCLIIVTFSSIKIDGSLILLLVIGIVYGLLLAAVGVFVFRKDERKVKGMLTMMIPGFNIGMFAYPLVEGIWGKEGLKYFGMFDVGNAFVIFVLCYVIGSYYSGDNIDIEFKKILYKVLKSMPLLTYVIICLLAIIGIHLPSYVLDVSGIISKANMPLSLLLLGVYLNFSFQKSYLKKIIMFLSIRYVIGLGVGIALFFLLPFEDMFRYTILVCFILPVAGSVLPYAVEFKYDQKFVGTVSNMTILLSFLLLWGMTNILM</sequence>
<dbReference type="GeneID" id="93642269"/>
<keyword evidence="5" id="KW-1133">Transmembrane helix</keyword>
<evidence type="ECO:0000313" key="7">
    <source>
        <dbReference type="EMBL" id="AJI21818.1"/>
    </source>
</evidence>
<keyword evidence="6" id="KW-0472">Membrane</keyword>
<protein>
    <submittedName>
        <fullName evidence="7">Membrane transport family protein</fullName>
    </submittedName>
</protein>
<keyword evidence="2" id="KW-0813">Transport</keyword>
<reference evidence="7 8" key="1">
    <citation type="journal article" date="2015" name="Genome Announc.">
        <title>Complete genome sequences for 35 biothreat assay-relevant bacillus species.</title>
        <authorList>
            <person name="Johnson S.L."/>
            <person name="Daligault H.E."/>
            <person name="Davenport K.W."/>
            <person name="Jaissle J."/>
            <person name="Frey K.G."/>
            <person name="Ladner J.T."/>
            <person name="Broomall S.M."/>
            <person name="Bishop-Lilly K.A."/>
            <person name="Bruce D.C."/>
            <person name="Gibbons H.S."/>
            <person name="Coyne S.R."/>
            <person name="Lo C.C."/>
            <person name="Meincke L."/>
            <person name="Munk A.C."/>
            <person name="Koroleva G.I."/>
            <person name="Rosenzweig C.N."/>
            <person name="Palacios G.F."/>
            <person name="Redden C.L."/>
            <person name="Minogue T.D."/>
            <person name="Chain P.S."/>
        </authorList>
    </citation>
    <scope>NUCLEOTIDE SEQUENCE [LARGE SCALE GENOMIC DNA]</scope>
    <source>
        <strain evidence="8">ATCC 14581 / DSM 32 / JCM 2506 / NBRC 15308 / NCIMB 9376 / NCTC 10342 / NRRL B-14308 / VKM B-512</strain>
    </source>
</reference>
<evidence type="ECO:0000313" key="8">
    <source>
        <dbReference type="Proteomes" id="UP000031829"/>
    </source>
</evidence>
<dbReference type="PANTHER" id="PTHR36838:SF3">
    <property type="entry name" value="TRANSPORTER AUXIN EFFLUX CARRIER EC FAMILY"/>
    <property type="match status" value="1"/>
</dbReference>
<name>A0A0B6AMI6_PRIM2</name>
<dbReference type="PANTHER" id="PTHR36838">
    <property type="entry name" value="AUXIN EFFLUX CARRIER FAMILY PROTEIN"/>
    <property type="match status" value="1"/>
</dbReference>
<keyword evidence="3" id="KW-1003">Cell membrane</keyword>
<dbReference type="EMBL" id="CP009920">
    <property type="protein sequence ID" value="AJI21818.1"/>
    <property type="molecule type" value="Genomic_DNA"/>
</dbReference>
<evidence type="ECO:0000256" key="5">
    <source>
        <dbReference type="ARBA" id="ARBA00022989"/>
    </source>
</evidence>
<evidence type="ECO:0000256" key="3">
    <source>
        <dbReference type="ARBA" id="ARBA00022475"/>
    </source>
</evidence>
<evidence type="ECO:0000256" key="6">
    <source>
        <dbReference type="ARBA" id="ARBA00023136"/>
    </source>
</evidence>
<accession>A0A0B6AMI6</accession>
<evidence type="ECO:0000256" key="4">
    <source>
        <dbReference type="ARBA" id="ARBA00022692"/>
    </source>
</evidence>
<proteinExistence type="predicted"/>
<dbReference type="AlphaFoldDB" id="A0A0B6AMI6"/>
<gene>
    <name evidence="7" type="ORF">BG04_4255</name>
</gene>
<dbReference type="KEGG" id="bmeg:BG04_4255"/>
<evidence type="ECO:0000256" key="2">
    <source>
        <dbReference type="ARBA" id="ARBA00022448"/>
    </source>
</evidence>